<dbReference type="AlphaFoldDB" id="A0A1Y5F993"/>
<proteinExistence type="predicted"/>
<sequence>MEASYRDPTKSDYYSILIKNYQQVFSEKESAGVSFPYHLKKEFRRFLSCGVMAEGFARFHCSGCRRDKLVAFSCKGRSICPSCSGRRMNDTAIHLMDEVIPEVPVRQWVLSMPYSHRFILSSNNDLLRKTLAIYHRVISSFYTNTAKKLNLNCPKVGSICVIQRFGGSINLNVHFHSLFMDGVYFENSLGEQVFKEIIPTDEDIHRLVHKIKTRVDRCFKRSGVLEEDSNEKEELQLSLIKSESIQNRVDAFNKPGLIGKLYDAPYEEFEGRKCSYVEGFSLHANVKILAHQRSSLERLCRYVARGPVAMSRVSLSRDGYVYLKLKNPYRDGTSHLEFTPEQFIKRLISIIPPRRQNFIRYFGVFGARHRNRKEITSKATGVKVKKKTKKLYRTPWADLLRRVYSVDVSSCSRCGYKLELIATITNLRVCKKILDHLRIDSDLVDEYSPRGPPELDDSSNFEESFYNQEHCW</sequence>
<evidence type="ECO:0000313" key="3">
    <source>
        <dbReference type="EMBL" id="OUR97364.1"/>
    </source>
</evidence>
<comment type="caution">
    <text evidence="3">The sequence shown here is derived from an EMBL/GenBank/DDBJ whole genome shotgun (WGS) entry which is preliminary data.</text>
</comment>
<dbReference type="Pfam" id="PF04986">
    <property type="entry name" value="Y2_Tnp"/>
    <property type="match status" value="1"/>
</dbReference>
<accession>A0A1Y5F993</accession>
<feature type="domain" description="Transposase IS801/IS1294" evidence="1">
    <location>
        <begin position="157"/>
        <end position="371"/>
    </location>
</feature>
<dbReference type="GO" id="GO:0003677">
    <property type="term" value="F:DNA binding"/>
    <property type="evidence" value="ECO:0007669"/>
    <property type="project" value="InterPro"/>
</dbReference>
<dbReference type="EMBL" id="MAAO01000006">
    <property type="protein sequence ID" value="OUR97364.1"/>
    <property type="molecule type" value="Genomic_DNA"/>
</dbReference>
<evidence type="ECO:0000259" key="1">
    <source>
        <dbReference type="Pfam" id="PF04986"/>
    </source>
</evidence>
<dbReference type="InterPro" id="IPR026889">
    <property type="entry name" value="Zn_Tnp"/>
</dbReference>
<protein>
    <submittedName>
        <fullName evidence="3">Uncharacterized protein</fullName>
    </submittedName>
</protein>
<dbReference type="GO" id="GO:0004803">
    <property type="term" value="F:transposase activity"/>
    <property type="evidence" value="ECO:0007669"/>
    <property type="project" value="InterPro"/>
</dbReference>
<reference evidence="4" key="1">
    <citation type="journal article" date="2017" name="Proc. Natl. Acad. Sci. U.S.A.">
        <title>Simulation of Deepwater Horizon oil plume reveals substrate specialization within a complex community of hydrocarbon-degraders.</title>
        <authorList>
            <person name="Hu P."/>
            <person name="Dubinsky E.A."/>
            <person name="Probst A.J."/>
            <person name="Wang J."/>
            <person name="Sieber C.M.K."/>
            <person name="Tom L.M."/>
            <person name="Gardinali P."/>
            <person name="Banfield J.F."/>
            <person name="Atlas R.M."/>
            <person name="Andersen G.L."/>
        </authorList>
    </citation>
    <scope>NUCLEOTIDE SEQUENCE [LARGE SCALE GENOMIC DNA]</scope>
</reference>
<dbReference type="InterPro" id="IPR007069">
    <property type="entry name" value="Transposase_32"/>
</dbReference>
<dbReference type="PANTHER" id="PTHR37023">
    <property type="entry name" value="TRANSPOSASE"/>
    <property type="match status" value="1"/>
</dbReference>
<dbReference type="PANTHER" id="PTHR37023:SF1">
    <property type="entry name" value="ISSOD25 TRANSPOSASE TNPA_ISSOD25"/>
    <property type="match status" value="1"/>
</dbReference>
<gene>
    <name evidence="3" type="ORF">A9Q84_13650</name>
</gene>
<name>A0A1Y5F993_9BACT</name>
<evidence type="ECO:0000259" key="2">
    <source>
        <dbReference type="Pfam" id="PF14319"/>
    </source>
</evidence>
<dbReference type="Pfam" id="PF14319">
    <property type="entry name" value="Zn_Tnp_IS91"/>
    <property type="match status" value="1"/>
</dbReference>
<dbReference type="GO" id="GO:0006313">
    <property type="term" value="P:DNA transposition"/>
    <property type="evidence" value="ECO:0007669"/>
    <property type="project" value="InterPro"/>
</dbReference>
<organism evidence="3 4">
    <name type="scientific">Halobacteriovorax marinus</name>
    <dbReference type="NCBI Taxonomy" id="97084"/>
    <lineage>
        <taxon>Bacteria</taxon>
        <taxon>Pseudomonadati</taxon>
        <taxon>Bdellovibrionota</taxon>
        <taxon>Bacteriovoracia</taxon>
        <taxon>Bacteriovoracales</taxon>
        <taxon>Halobacteriovoraceae</taxon>
        <taxon>Halobacteriovorax</taxon>
    </lineage>
</organism>
<feature type="domain" description="Transposase zinc-binding" evidence="2">
    <location>
        <begin position="22"/>
        <end position="112"/>
    </location>
</feature>
<dbReference type="Proteomes" id="UP000196531">
    <property type="component" value="Unassembled WGS sequence"/>
</dbReference>
<evidence type="ECO:0000313" key="4">
    <source>
        <dbReference type="Proteomes" id="UP000196531"/>
    </source>
</evidence>